<dbReference type="Pfam" id="PF02373">
    <property type="entry name" value="JmjC"/>
    <property type="match status" value="1"/>
</dbReference>
<dbReference type="eggNOG" id="KOG0958">
    <property type="taxonomic scope" value="Eukaryota"/>
</dbReference>
<dbReference type="Proteomes" id="UP000008068">
    <property type="component" value="Unassembled WGS sequence"/>
</dbReference>
<protein>
    <recommendedName>
        <fullName evidence="2">JmjN domain-containing protein</fullName>
    </recommendedName>
</protein>
<evidence type="ECO:0000313" key="4">
    <source>
        <dbReference type="Proteomes" id="UP000008068"/>
    </source>
</evidence>
<dbReference type="GO" id="GO:0032454">
    <property type="term" value="F:histone H3K9 demethylase activity"/>
    <property type="evidence" value="ECO:0007669"/>
    <property type="project" value="TreeGrafter"/>
</dbReference>
<dbReference type="AlphaFoldDB" id="G0NDY6"/>
<dbReference type="InterPro" id="IPR003347">
    <property type="entry name" value="JmjC_dom"/>
</dbReference>
<proteinExistence type="predicted"/>
<feature type="compositionally biased region" description="Basic and acidic residues" evidence="1">
    <location>
        <begin position="531"/>
        <end position="541"/>
    </location>
</feature>
<accession>G0NDY6</accession>
<dbReference type="OrthoDB" id="9547406at2759"/>
<dbReference type="PROSITE" id="PS51183">
    <property type="entry name" value="JMJN"/>
    <property type="match status" value="1"/>
</dbReference>
<evidence type="ECO:0000313" key="3">
    <source>
        <dbReference type="EMBL" id="EGT58581.1"/>
    </source>
</evidence>
<feature type="compositionally biased region" description="Acidic residues" evidence="1">
    <location>
        <begin position="542"/>
        <end position="551"/>
    </location>
</feature>
<dbReference type="GO" id="GO:0010468">
    <property type="term" value="P:regulation of gene expression"/>
    <property type="evidence" value="ECO:0007669"/>
    <property type="project" value="TreeGrafter"/>
</dbReference>
<evidence type="ECO:0000256" key="1">
    <source>
        <dbReference type="SAM" id="MobiDB-lite"/>
    </source>
</evidence>
<reference evidence="4" key="1">
    <citation type="submission" date="2011-07" db="EMBL/GenBank/DDBJ databases">
        <authorList>
            <consortium name="Caenorhabditis brenneri Sequencing and Analysis Consortium"/>
            <person name="Wilson R.K."/>
        </authorList>
    </citation>
    <scope>NUCLEOTIDE SEQUENCE [LARGE SCALE GENOMIC DNA]</scope>
    <source>
        <strain evidence="4">PB2801</strain>
    </source>
</reference>
<dbReference type="Gene3D" id="2.60.120.650">
    <property type="entry name" value="Cupin"/>
    <property type="match status" value="1"/>
</dbReference>
<dbReference type="InterPro" id="IPR003349">
    <property type="entry name" value="JmjN"/>
</dbReference>
<sequence length="551" mass="63748">MFIKLKVPQLKVPQLGAPHLPAAPNLQYLRAQRAERKKLLLLDYRLAWLIHQLHIRRHKLNYGWQCYSHHLHLVETLTFYPRLDKFENFNRYIRKVEAVGADLKSGIANIVAPDAWTPRSTKKDFYDADEYVIATPTEKTKTAKKKGVYLEENFIELENLKVEDFRAMANSAKHRNPVPHFHGVNLENYYFDYILEGFPIYGADTEGCFYEKGIKEWNMKNLGTILNELDYEIKEVSTAYLYFEMYNTLFPWHANDMDLYSINYLHFGAPKSYSSSWNPVLHNDSIVGKASVKIQMHNYLAKYRPNLHDVWDKYWYKGERFYWTPKRTKNIPKKRKANLAYENTAKRIRLGVFDDGDVDEYNSDDSEDEAEAFQRALKGYDVKFNTSVPLAASTSGLRSSTMEPKLTCQVDRNVRNGYTVLTVRQHYIRSQSTDQFGQPHGRSMSYNSLQWISPMTTPTTSTLRPSLRNIAKLIPGKSNWFSSFRCNRNRKTAAISAMARRAVIILPGCSLHTGVYEDEADGFSGTVEVEADNHNKDRNDDSGEICEAEIS</sequence>
<keyword evidence="4" id="KW-1185">Reference proteome</keyword>
<organism evidence="4">
    <name type="scientific">Caenorhabditis brenneri</name>
    <name type="common">Nematode worm</name>
    <dbReference type="NCBI Taxonomy" id="135651"/>
    <lineage>
        <taxon>Eukaryota</taxon>
        <taxon>Metazoa</taxon>
        <taxon>Ecdysozoa</taxon>
        <taxon>Nematoda</taxon>
        <taxon>Chromadorea</taxon>
        <taxon>Rhabditida</taxon>
        <taxon>Rhabditina</taxon>
        <taxon>Rhabditomorpha</taxon>
        <taxon>Rhabditoidea</taxon>
        <taxon>Rhabditidae</taxon>
        <taxon>Peloderinae</taxon>
        <taxon>Caenorhabditis</taxon>
    </lineage>
</organism>
<dbReference type="PANTHER" id="PTHR10694">
    <property type="entry name" value="LYSINE-SPECIFIC DEMETHYLASE"/>
    <property type="match status" value="1"/>
</dbReference>
<dbReference type="SMART" id="SM00545">
    <property type="entry name" value="JmjN"/>
    <property type="match status" value="1"/>
</dbReference>
<feature type="domain" description="JmjN" evidence="2">
    <location>
        <begin position="76"/>
        <end position="119"/>
    </location>
</feature>
<dbReference type="HOGENOM" id="CLU_494521_0_0_1"/>
<dbReference type="GO" id="GO:0005634">
    <property type="term" value="C:nucleus"/>
    <property type="evidence" value="ECO:0007669"/>
    <property type="project" value="TreeGrafter"/>
</dbReference>
<gene>
    <name evidence="3" type="ORF">CAEBREN_09602</name>
</gene>
<dbReference type="GO" id="GO:0000785">
    <property type="term" value="C:chromatin"/>
    <property type="evidence" value="ECO:0007669"/>
    <property type="project" value="TreeGrafter"/>
</dbReference>
<dbReference type="PANTHER" id="PTHR10694:SF129">
    <property type="entry name" value="LYSINE-SPECIFIC DEMETHYLASE 4B-RELATED"/>
    <property type="match status" value="1"/>
</dbReference>
<feature type="region of interest" description="Disordered" evidence="1">
    <location>
        <begin position="529"/>
        <end position="551"/>
    </location>
</feature>
<dbReference type="InParanoid" id="G0NDY6"/>
<evidence type="ECO:0000259" key="2">
    <source>
        <dbReference type="PROSITE" id="PS51183"/>
    </source>
</evidence>
<dbReference type="GO" id="GO:0051864">
    <property type="term" value="F:histone H3K36 demethylase activity"/>
    <property type="evidence" value="ECO:0007669"/>
    <property type="project" value="TreeGrafter"/>
</dbReference>
<dbReference type="EMBL" id="GL379870">
    <property type="protein sequence ID" value="EGT58581.1"/>
    <property type="molecule type" value="Genomic_DNA"/>
</dbReference>
<dbReference type="STRING" id="135651.G0NDY6"/>
<name>G0NDY6_CAEBE</name>